<keyword evidence="4" id="KW-0963">Cytoplasm</keyword>
<dbReference type="Proteomes" id="UP000432464">
    <property type="component" value="Unassembled WGS sequence"/>
</dbReference>
<sequence>MLARRGYNSGTAYAVVTAELAASAVLDTTEQRPDRREQTGESPGPSATRRAGFAPRREPVPIDDSGDDDSADASEPSSFDDEQARAAELVRAKLRTLPRDLDREKAIRRLVGVLARRGFSQSLAYTVVKAELADAGPGGD</sequence>
<dbReference type="InterPro" id="IPR053925">
    <property type="entry name" value="RecX_HTH_3rd"/>
</dbReference>
<keyword evidence="8" id="KW-1185">Reference proteome</keyword>
<evidence type="ECO:0000313" key="7">
    <source>
        <dbReference type="EMBL" id="MTE13523.1"/>
    </source>
</evidence>
<reference evidence="7 8" key="1">
    <citation type="submission" date="2019-11" db="EMBL/GenBank/DDBJ databases">
        <title>Nocardia sp. nov. CT2-14 isolated from soil.</title>
        <authorList>
            <person name="Kanchanasin P."/>
            <person name="Tanasupawat S."/>
            <person name="Yuki M."/>
            <person name="Kudo T."/>
        </authorList>
    </citation>
    <scope>NUCLEOTIDE SEQUENCE [LARGE SCALE GENOMIC DNA]</scope>
    <source>
        <strain evidence="7 8">CT2-14</strain>
    </source>
</reference>
<comment type="caution">
    <text evidence="7">The sequence shown here is derived from an EMBL/GenBank/DDBJ whole genome shotgun (WGS) entry which is preliminary data.</text>
</comment>
<evidence type="ECO:0000256" key="2">
    <source>
        <dbReference type="ARBA" id="ARBA00009695"/>
    </source>
</evidence>
<evidence type="ECO:0000256" key="4">
    <source>
        <dbReference type="ARBA" id="ARBA00022490"/>
    </source>
</evidence>
<evidence type="ECO:0000256" key="5">
    <source>
        <dbReference type="SAM" id="MobiDB-lite"/>
    </source>
</evidence>
<dbReference type="Pfam" id="PF21981">
    <property type="entry name" value="RecX_HTH3"/>
    <property type="match status" value="1"/>
</dbReference>
<evidence type="ECO:0000313" key="8">
    <source>
        <dbReference type="Proteomes" id="UP000432464"/>
    </source>
</evidence>
<proteinExistence type="inferred from homology"/>
<comment type="similarity">
    <text evidence="2">Belongs to the RecX family.</text>
</comment>
<dbReference type="EMBL" id="WMBB01000005">
    <property type="protein sequence ID" value="MTE13523.1"/>
    <property type="molecule type" value="Genomic_DNA"/>
</dbReference>
<evidence type="ECO:0000256" key="3">
    <source>
        <dbReference type="ARBA" id="ARBA00018111"/>
    </source>
</evidence>
<organism evidence="7 8">
    <name type="scientific">Nocardia aurantiaca</name>
    <dbReference type="NCBI Taxonomy" id="2675850"/>
    <lineage>
        <taxon>Bacteria</taxon>
        <taxon>Bacillati</taxon>
        <taxon>Actinomycetota</taxon>
        <taxon>Actinomycetes</taxon>
        <taxon>Mycobacteriales</taxon>
        <taxon>Nocardiaceae</taxon>
        <taxon>Nocardia</taxon>
    </lineage>
</organism>
<evidence type="ECO:0000256" key="1">
    <source>
        <dbReference type="ARBA" id="ARBA00004496"/>
    </source>
</evidence>
<dbReference type="RefSeq" id="WP_154788225.1">
    <property type="nucleotide sequence ID" value="NZ_WMBB01000005.1"/>
</dbReference>
<feature type="region of interest" description="Disordered" evidence="5">
    <location>
        <begin position="25"/>
        <end position="83"/>
    </location>
</feature>
<name>A0A6I3KRY3_9NOCA</name>
<dbReference type="AlphaFoldDB" id="A0A6I3KRY3"/>
<gene>
    <name evidence="7" type="ORF">GLP40_12150</name>
</gene>
<feature type="compositionally biased region" description="Basic and acidic residues" evidence="5">
    <location>
        <begin position="29"/>
        <end position="39"/>
    </location>
</feature>
<protein>
    <recommendedName>
        <fullName evidence="3">Regulatory protein RecX</fullName>
    </recommendedName>
</protein>
<feature type="domain" description="RecX third three-helical" evidence="6">
    <location>
        <begin position="80"/>
        <end position="127"/>
    </location>
</feature>
<comment type="subcellular location">
    <subcellularLocation>
        <location evidence="1">Cytoplasm</location>
    </subcellularLocation>
</comment>
<accession>A0A6I3KRY3</accession>
<dbReference type="GO" id="GO:0005737">
    <property type="term" value="C:cytoplasm"/>
    <property type="evidence" value="ECO:0007669"/>
    <property type="project" value="UniProtKB-SubCell"/>
</dbReference>
<evidence type="ECO:0000259" key="6">
    <source>
        <dbReference type="Pfam" id="PF21981"/>
    </source>
</evidence>